<dbReference type="OrthoDB" id="9793415at2"/>
<dbReference type="PROSITE" id="PS50850">
    <property type="entry name" value="MFS"/>
    <property type="match status" value="1"/>
</dbReference>
<evidence type="ECO:0000256" key="5">
    <source>
        <dbReference type="SAM" id="Phobius"/>
    </source>
</evidence>
<dbReference type="AlphaFoldDB" id="A0A4R8ZH98"/>
<dbReference type="RefSeq" id="WP_134571554.1">
    <property type="nucleotide sequence ID" value="NZ_SOGT01000004.1"/>
</dbReference>
<dbReference type="GO" id="GO:0022857">
    <property type="term" value="F:transmembrane transporter activity"/>
    <property type="evidence" value="ECO:0007669"/>
    <property type="project" value="InterPro"/>
</dbReference>
<feature type="domain" description="Major facilitator superfamily (MFS) profile" evidence="6">
    <location>
        <begin position="1"/>
        <end position="421"/>
    </location>
</feature>
<dbReference type="GO" id="GO:0005886">
    <property type="term" value="C:plasma membrane"/>
    <property type="evidence" value="ECO:0007669"/>
    <property type="project" value="UniProtKB-SubCell"/>
</dbReference>
<reference evidence="7 8" key="1">
    <citation type="submission" date="2019-03" db="EMBL/GenBank/DDBJ databases">
        <title>Genomics of glacier-inhabiting Cryobacterium strains.</title>
        <authorList>
            <person name="Liu Q."/>
            <person name="Xin Y.-H."/>
        </authorList>
    </citation>
    <scope>NUCLEOTIDE SEQUENCE [LARGE SCALE GENOMIC DNA]</scope>
    <source>
        <strain evidence="7 8">TMT1-1</strain>
    </source>
</reference>
<dbReference type="PANTHER" id="PTHR11360">
    <property type="entry name" value="MONOCARBOXYLATE TRANSPORTER"/>
    <property type="match status" value="1"/>
</dbReference>
<feature type="transmembrane region" description="Helical" evidence="5">
    <location>
        <begin position="242"/>
        <end position="264"/>
    </location>
</feature>
<dbReference type="InterPro" id="IPR036259">
    <property type="entry name" value="MFS_trans_sf"/>
</dbReference>
<evidence type="ECO:0000256" key="4">
    <source>
        <dbReference type="ARBA" id="ARBA00023136"/>
    </source>
</evidence>
<feature type="transmembrane region" description="Helical" evidence="5">
    <location>
        <begin position="366"/>
        <end position="391"/>
    </location>
</feature>
<accession>A0A4R8ZH98</accession>
<keyword evidence="8" id="KW-1185">Reference proteome</keyword>
<name>A0A4R8ZH98_9MICO</name>
<dbReference type="Gene3D" id="1.20.1250.20">
    <property type="entry name" value="MFS general substrate transporter like domains"/>
    <property type="match status" value="2"/>
</dbReference>
<dbReference type="SUPFAM" id="SSF103473">
    <property type="entry name" value="MFS general substrate transporter"/>
    <property type="match status" value="1"/>
</dbReference>
<dbReference type="InterPro" id="IPR020846">
    <property type="entry name" value="MFS_dom"/>
</dbReference>
<feature type="transmembrane region" description="Helical" evidence="5">
    <location>
        <begin position="309"/>
        <end position="326"/>
    </location>
</feature>
<evidence type="ECO:0000256" key="2">
    <source>
        <dbReference type="ARBA" id="ARBA00022692"/>
    </source>
</evidence>
<dbReference type="InterPro" id="IPR050327">
    <property type="entry name" value="Proton-linked_MCT"/>
</dbReference>
<keyword evidence="2 5" id="KW-0812">Transmembrane</keyword>
<dbReference type="InterPro" id="IPR011701">
    <property type="entry name" value="MFS"/>
</dbReference>
<sequence>MYSSATVTGGTTKKPTAGRWGIVIAALLLQFSIGAVYAWSVFSSALQSPDAMGLTNPEASLPFTVTIGMIFIGSYIGGRIQDKKGPRPVALAGGTIYAFGCILASFALSHDNTQLWLLILGYGVISGFGLGLAYIVPIAMLQKWFPDKRGLITGLAVAGFGFGAVLTAPIAQWLIAMTPTEPNRAFLPLGIGYLVLALIGAAFFHNPPAGYAVPGWVPASTGRAHDSYKQFTEKEALRTPQWYFLAGILTLNVTVGIALVAQANSSAIDIAGYSIGGAAALVGVLALFNGGGRVFWAWVSGKTGRMTTFGLMLGLQGICLLVIPHASNAVLFFVLAAIVYLCFGGGFGTMPATAGDFFGVKHAGAIYGLMIIGWSLGGIIGSPIIAALIGADKDYTLGYTVMGIIALTSLIVPIITKMPRPKADALKPTAAYSTAEASKVVN</sequence>
<feature type="transmembrane region" description="Helical" evidence="5">
    <location>
        <begin position="89"/>
        <end position="109"/>
    </location>
</feature>
<dbReference type="PANTHER" id="PTHR11360:SF317">
    <property type="entry name" value="MAJOR FACILITATOR SUPERFAMILY (MFS) PROFILE DOMAIN-CONTAINING PROTEIN-RELATED"/>
    <property type="match status" value="1"/>
</dbReference>
<proteinExistence type="predicted"/>
<keyword evidence="4 5" id="KW-0472">Membrane</keyword>
<feature type="transmembrane region" description="Helical" evidence="5">
    <location>
        <begin position="332"/>
        <end position="354"/>
    </location>
</feature>
<feature type="transmembrane region" description="Helical" evidence="5">
    <location>
        <begin position="397"/>
        <end position="416"/>
    </location>
</feature>
<feature type="transmembrane region" description="Helical" evidence="5">
    <location>
        <begin position="270"/>
        <end position="288"/>
    </location>
</feature>
<evidence type="ECO:0000313" key="8">
    <source>
        <dbReference type="Proteomes" id="UP000298424"/>
    </source>
</evidence>
<evidence type="ECO:0000256" key="1">
    <source>
        <dbReference type="ARBA" id="ARBA00004651"/>
    </source>
</evidence>
<evidence type="ECO:0000313" key="7">
    <source>
        <dbReference type="EMBL" id="TFD28029.1"/>
    </source>
</evidence>
<dbReference type="EMBL" id="SOGT01000004">
    <property type="protein sequence ID" value="TFD28029.1"/>
    <property type="molecule type" value="Genomic_DNA"/>
</dbReference>
<dbReference type="Pfam" id="PF07690">
    <property type="entry name" value="MFS_1"/>
    <property type="match status" value="1"/>
</dbReference>
<feature type="transmembrane region" description="Helical" evidence="5">
    <location>
        <begin position="115"/>
        <end position="139"/>
    </location>
</feature>
<evidence type="ECO:0000256" key="3">
    <source>
        <dbReference type="ARBA" id="ARBA00022989"/>
    </source>
</evidence>
<dbReference type="Proteomes" id="UP000298424">
    <property type="component" value="Unassembled WGS sequence"/>
</dbReference>
<organism evidence="7 8">
    <name type="scientific">Cryobacterium lyxosi</name>
    <dbReference type="NCBI Taxonomy" id="1259228"/>
    <lineage>
        <taxon>Bacteria</taxon>
        <taxon>Bacillati</taxon>
        <taxon>Actinomycetota</taxon>
        <taxon>Actinomycetes</taxon>
        <taxon>Micrococcales</taxon>
        <taxon>Microbacteriaceae</taxon>
        <taxon>Cryobacterium</taxon>
    </lineage>
</organism>
<gene>
    <name evidence="7" type="ORF">E3T27_03060</name>
</gene>
<feature type="transmembrane region" description="Helical" evidence="5">
    <location>
        <begin position="20"/>
        <end position="39"/>
    </location>
</feature>
<feature type="transmembrane region" description="Helical" evidence="5">
    <location>
        <begin position="185"/>
        <end position="204"/>
    </location>
</feature>
<evidence type="ECO:0000259" key="6">
    <source>
        <dbReference type="PROSITE" id="PS50850"/>
    </source>
</evidence>
<protein>
    <submittedName>
        <fullName evidence="7">MFS transporter</fullName>
    </submittedName>
</protein>
<keyword evidence="3 5" id="KW-1133">Transmembrane helix</keyword>
<comment type="subcellular location">
    <subcellularLocation>
        <location evidence="1">Cell membrane</location>
        <topology evidence="1">Multi-pass membrane protein</topology>
    </subcellularLocation>
</comment>
<feature type="transmembrane region" description="Helical" evidence="5">
    <location>
        <begin position="151"/>
        <end position="173"/>
    </location>
</feature>
<dbReference type="CDD" id="cd17353">
    <property type="entry name" value="MFS_OFA_like"/>
    <property type="match status" value="1"/>
</dbReference>
<comment type="caution">
    <text evidence="7">The sequence shown here is derived from an EMBL/GenBank/DDBJ whole genome shotgun (WGS) entry which is preliminary data.</text>
</comment>